<organism evidence="1 2">
    <name type="scientific">Moorena producens 3L</name>
    <dbReference type="NCBI Taxonomy" id="489825"/>
    <lineage>
        <taxon>Bacteria</taxon>
        <taxon>Bacillati</taxon>
        <taxon>Cyanobacteriota</taxon>
        <taxon>Cyanophyceae</taxon>
        <taxon>Coleofasciculales</taxon>
        <taxon>Coleofasciculaceae</taxon>
        <taxon>Moorena</taxon>
    </lineage>
</organism>
<dbReference type="Proteomes" id="UP000003959">
    <property type="component" value="Unassembled WGS sequence"/>
</dbReference>
<proteinExistence type="predicted"/>
<dbReference type="Gene3D" id="3.10.450.530">
    <property type="entry name" value="Ribonuclease toxin, BrnT, of type II toxin-antitoxin system"/>
    <property type="match status" value="1"/>
</dbReference>
<name>F4XT74_9CYAN</name>
<keyword evidence="2" id="KW-1185">Reference proteome</keyword>
<reference evidence="2" key="1">
    <citation type="journal article" date="2011" name="Proc. Natl. Acad. Sci. U.S.A.">
        <title>Genomic insights into the physiology and ecology of the marine filamentous cyanobacterium Lyngbya majuscula.</title>
        <authorList>
            <person name="Jones A.C."/>
            <person name="Monroe E.A."/>
            <person name="Podell S."/>
            <person name="Hess W.R."/>
            <person name="Klages S."/>
            <person name="Esquenazi E."/>
            <person name="Niessen S."/>
            <person name="Hoover H."/>
            <person name="Rothmann M."/>
            <person name="Lasken R.S."/>
            <person name="Yates J.R.III."/>
            <person name="Reinhardt R."/>
            <person name="Kube M."/>
            <person name="Burkart M.D."/>
            <person name="Allen E.E."/>
            <person name="Dorrestein P.C."/>
            <person name="Gerwick W.H."/>
            <person name="Gerwick L."/>
        </authorList>
    </citation>
    <scope>NUCLEOTIDE SEQUENCE [LARGE SCALE GENOMIC DNA]</scope>
    <source>
        <strain evidence="2">3L</strain>
    </source>
</reference>
<protein>
    <recommendedName>
        <fullName evidence="3">BrnT family toxin</fullName>
    </recommendedName>
</protein>
<evidence type="ECO:0000313" key="1">
    <source>
        <dbReference type="EMBL" id="EGJ32249.1"/>
    </source>
</evidence>
<dbReference type="InterPro" id="IPR007460">
    <property type="entry name" value="BrnT_toxin"/>
</dbReference>
<dbReference type="EMBL" id="GL890927">
    <property type="protein sequence ID" value="EGJ32249.1"/>
    <property type="molecule type" value="Genomic_DNA"/>
</dbReference>
<evidence type="ECO:0000313" key="2">
    <source>
        <dbReference type="Proteomes" id="UP000003959"/>
    </source>
</evidence>
<accession>F4XT74</accession>
<dbReference type="HOGENOM" id="CLU_3397454_0_0_3"/>
<dbReference type="Pfam" id="PF04365">
    <property type="entry name" value="BrnT_toxin"/>
    <property type="match status" value="1"/>
</dbReference>
<evidence type="ECO:0008006" key="3">
    <source>
        <dbReference type="Google" id="ProtNLM"/>
    </source>
</evidence>
<dbReference type="InterPro" id="IPR038573">
    <property type="entry name" value="BrnT_sf"/>
</dbReference>
<sequence length="35" mass="4181">MGRVLVVVYTWRGDQIRLISTRKATRTERKQYLEG</sequence>
<gene>
    <name evidence="1" type="ORF">LYNGBM3L_27160</name>
</gene>
<dbReference type="AlphaFoldDB" id="F4XT74"/>